<dbReference type="CDD" id="cd13138">
    <property type="entry name" value="MATE_yoeA_like"/>
    <property type="match status" value="1"/>
</dbReference>
<dbReference type="PANTHER" id="PTHR43549">
    <property type="entry name" value="MULTIDRUG RESISTANCE PROTEIN YPNP-RELATED"/>
    <property type="match status" value="1"/>
</dbReference>
<gene>
    <name evidence="8" type="ORF">LKD48_00925</name>
</gene>
<name>A0AAE3JAN0_9FIRM</name>
<dbReference type="GO" id="GO:0005886">
    <property type="term" value="C:plasma membrane"/>
    <property type="evidence" value="ECO:0007669"/>
    <property type="project" value="UniProtKB-SubCell"/>
</dbReference>
<feature type="transmembrane region" description="Helical" evidence="7">
    <location>
        <begin position="104"/>
        <end position="126"/>
    </location>
</feature>
<feature type="transmembrane region" description="Helical" evidence="7">
    <location>
        <begin position="146"/>
        <end position="170"/>
    </location>
</feature>
<feature type="transmembrane region" description="Helical" evidence="7">
    <location>
        <begin position="177"/>
        <end position="198"/>
    </location>
</feature>
<dbReference type="EMBL" id="JAJEQN010000002">
    <property type="protein sequence ID" value="MCC2220211.1"/>
    <property type="molecule type" value="Genomic_DNA"/>
</dbReference>
<dbReference type="InterPro" id="IPR052031">
    <property type="entry name" value="Membrane_Transporter-Flippase"/>
</dbReference>
<evidence type="ECO:0000256" key="1">
    <source>
        <dbReference type="ARBA" id="ARBA00004651"/>
    </source>
</evidence>
<organism evidence="8 9">
    <name type="scientific">Anthropogastromicrobium aceti</name>
    <dbReference type="NCBI Taxonomy" id="2981768"/>
    <lineage>
        <taxon>Bacteria</taxon>
        <taxon>Bacillati</taxon>
        <taxon>Bacillota</taxon>
        <taxon>Clostridia</taxon>
        <taxon>Lachnospirales</taxon>
        <taxon>Lachnospiraceae</taxon>
        <taxon>Anthropogastromicrobium</taxon>
    </lineage>
</organism>
<feature type="transmembrane region" description="Helical" evidence="7">
    <location>
        <begin position="69"/>
        <end position="92"/>
    </location>
</feature>
<feature type="transmembrane region" description="Helical" evidence="7">
    <location>
        <begin position="204"/>
        <end position="224"/>
    </location>
</feature>
<dbReference type="PIRSF" id="PIRSF006603">
    <property type="entry name" value="DinF"/>
    <property type="match status" value="1"/>
</dbReference>
<dbReference type="GO" id="GO:0042910">
    <property type="term" value="F:xenobiotic transmembrane transporter activity"/>
    <property type="evidence" value="ECO:0007669"/>
    <property type="project" value="InterPro"/>
</dbReference>
<protein>
    <submittedName>
        <fullName evidence="8">MATE family efflux transporter</fullName>
    </submittedName>
</protein>
<proteinExistence type="predicted"/>
<comment type="caution">
    <text evidence="8">The sequence shown here is derived from an EMBL/GenBank/DDBJ whole genome shotgun (WGS) entry which is preliminary data.</text>
</comment>
<keyword evidence="6 7" id="KW-0472">Membrane</keyword>
<feature type="transmembrane region" description="Helical" evidence="7">
    <location>
        <begin position="363"/>
        <end position="381"/>
    </location>
</feature>
<accession>A0AAE3JAN0</accession>
<evidence type="ECO:0000256" key="7">
    <source>
        <dbReference type="SAM" id="Phobius"/>
    </source>
</evidence>
<dbReference type="AlphaFoldDB" id="A0AAE3JAN0"/>
<reference evidence="8 9" key="1">
    <citation type="submission" date="2021-10" db="EMBL/GenBank/DDBJ databases">
        <title>Anaerobic single-cell dispensing facilitates the cultivation of human gut bacteria.</title>
        <authorList>
            <person name="Afrizal A."/>
        </authorList>
    </citation>
    <scope>NUCLEOTIDE SEQUENCE [LARGE SCALE GENOMIC DNA]</scope>
    <source>
        <strain evidence="8 9">CLA-AA-H224</strain>
    </source>
</reference>
<keyword evidence="3" id="KW-1003">Cell membrane</keyword>
<feature type="transmembrane region" description="Helical" evidence="7">
    <location>
        <begin position="21"/>
        <end position="42"/>
    </location>
</feature>
<evidence type="ECO:0000256" key="3">
    <source>
        <dbReference type="ARBA" id="ARBA00022475"/>
    </source>
</evidence>
<keyword evidence="4 7" id="KW-0812">Transmembrane</keyword>
<keyword evidence="2" id="KW-0813">Transport</keyword>
<dbReference type="Proteomes" id="UP001198200">
    <property type="component" value="Unassembled WGS sequence"/>
</dbReference>
<feature type="transmembrane region" description="Helical" evidence="7">
    <location>
        <begin position="427"/>
        <end position="448"/>
    </location>
</feature>
<feature type="transmembrane region" description="Helical" evidence="7">
    <location>
        <begin position="393"/>
        <end position="415"/>
    </location>
</feature>
<keyword evidence="5 7" id="KW-1133">Transmembrane helix</keyword>
<evidence type="ECO:0000256" key="2">
    <source>
        <dbReference type="ARBA" id="ARBA00022448"/>
    </source>
</evidence>
<evidence type="ECO:0000313" key="8">
    <source>
        <dbReference type="EMBL" id="MCC2220211.1"/>
    </source>
</evidence>
<dbReference type="InterPro" id="IPR048279">
    <property type="entry name" value="MdtK-like"/>
</dbReference>
<evidence type="ECO:0000256" key="5">
    <source>
        <dbReference type="ARBA" id="ARBA00022989"/>
    </source>
</evidence>
<comment type="subcellular location">
    <subcellularLocation>
        <location evidence="1">Cell membrane</location>
        <topology evidence="1">Multi-pass membrane protein</topology>
    </subcellularLocation>
</comment>
<evidence type="ECO:0000256" key="4">
    <source>
        <dbReference type="ARBA" id="ARBA00022692"/>
    </source>
</evidence>
<dbReference type="InterPro" id="IPR002528">
    <property type="entry name" value="MATE_fam"/>
</dbReference>
<dbReference type="RefSeq" id="WP_066557984.1">
    <property type="nucleotide sequence ID" value="NZ_JAJEQN010000002.1"/>
</dbReference>
<keyword evidence="9" id="KW-1185">Reference proteome</keyword>
<sequence length="463" mass="51064">MSQKKQAASSARAGGITDGVIWEQLLVFFFPILFGAFFQQLYNTVDAVVVGRFTGSLELAAVGGSTGTIINLLFGFFIGLSSGATVIIAQFYGAGDKEMVSRSVHTAIALSIAGGAILSAIGFIFARTALEWMQTPDTVIDLAETYIKIYFIGMIPNLYYNICAAILRAVGDSKRPLYILIFSCLVNIVLDLVFVVVLRMSVQGVGIATILSQFISAVLITFCLMRTNECYRLKWSKVRFHKMLLIRIIQIGVPAGLQSVMYNIANIIIQSNVNLLGSNTMAAYTAYSKIDAVFWMIMNAFGVSVSTFAGQNFGAGKLDRVRKSMKICLGMALGASIGLSVILHFFGRYVYMLFTTDAQVIEIGMQILYFLTPIYFTYVTIEVVSGTVRSMGFVFTPMLMTCGGVCVLRLLWLFIAVPRNRTITNILFSYPLSWVVTSILFIIYYIYLNKTGKIEAAREHSIV</sequence>
<dbReference type="NCBIfam" id="TIGR00797">
    <property type="entry name" value="matE"/>
    <property type="match status" value="1"/>
</dbReference>
<dbReference type="Pfam" id="PF01554">
    <property type="entry name" value="MatE"/>
    <property type="match status" value="2"/>
</dbReference>
<feature type="transmembrane region" description="Helical" evidence="7">
    <location>
        <begin position="244"/>
        <end position="269"/>
    </location>
</feature>
<feature type="transmembrane region" description="Helical" evidence="7">
    <location>
        <begin position="327"/>
        <end position="351"/>
    </location>
</feature>
<feature type="transmembrane region" description="Helical" evidence="7">
    <location>
        <begin position="292"/>
        <end position="315"/>
    </location>
</feature>
<dbReference type="PANTHER" id="PTHR43549:SF3">
    <property type="entry name" value="MULTIDRUG RESISTANCE PROTEIN YPNP-RELATED"/>
    <property type="match status" value="1"/>
</dbReference>
<dbReference type="GO" id="GO:0015297">
    <property type="term" value="F:antiporter activity"/>
    <property type="evidence" value="ECO:0007669"/>
    <property type="project" value="InterPro"/>
</dbReference>
<evidence type="ECO:0000256" key="6">
    <source>
        <dbReference type="ARBA" id="ARBA00023136"/>
    </source>
</evidence>
<evidence type="ECO:0000313" key="9">
    <source>
        <dbReference type="Proteomes" id="UP001198200"/>
    </source>
</evidence>